<organism evidence="1 2">
    <name type="scientific">Orbilia oligospora</name>
    <name type="common">Nematode-trapping fungus</name>
    <name type="synonym">Arthrobotrys oligospora</name>
    <dbReference type="NCBI Taxonomy" id="2813651"/>
    <lineage>
        <taxon>Eukaryota</taxon>
        <taxon>Fungi</taxon>
        <taxon>Dikarya</taxon>
        <taxon>Ascomycota</taxon>
        <taxon>Pezizomycotina</taxon>
        <taxon>Orbiliomycetes</taxon>
        <taxon>Orbiliales</taxon>
        <taxon>Orbiliaceae</taxon>
        <taxon>Orbilia</taxon>
    </lineage>
</organism>
<evidence type="ECO:0000313" key="1">
    <source>
        <dbReference type="EMBL" id="KAF3190695.1"/>
    </source>
</evidence>
<name>A0A7C8Q4B5_ORBOL</name>
<sequence length="463" mass="52921">MAMIENLASASYIPSRSMAFRIRSDFDKIIPRRVEHVKNIISRILSKIPEGYLETLELAVPWSLDGGFGSVISSHRNLTSLNICAQGFRGKTHPEHAGAADLTDLEWKFPCLENLHLDFPKTNYGVSITSSILRSAPQLSRIHIQFRSFQEASVNFSDLLQSLANQNPRDLYLGGIDLNSLRAKHWNRWANLAISDCQNISSIVPLTSRRYLKRLTIQGWRTQTLEVAKILSNLQPGLEGLSLVLNDDTDEEIADSAISDEILLKHQHSLKSLHIDVPRYRDCSSQVLLLRQFKEISEFGLAIDSDQITLEFIHGWYPFIADLAKIKSLYIIQSSIHAQKKPSWAQMSQGKHRLLQNVVQWLCHTLFYRTPFKPEVECISVAEGLSYTRFRAFWVKYLTLNAVPDSEGSILGDAVYLVDLSREGVRPIGNRSLTQTCWRKHQYADLYTYHLPWLVKHFDTSYH</sequence>
<reference evidence="1 2" key="1">
    <citation type="submission" date="2019-06" db="EMBL/GenBank/DDBJ databases">
        <authorList>
            <person name="Palmer J.M."/>
        </authorList>
    </citation>
    <scope>NUCLEOTIDE SEQUENCE [LARGE SCALE GENOMIC DNA]</scope>
    <source>
        <strain evidence="1 2">TWF788</strain>
    </source>
</reference>
<comment type="caution">
    <text evidence="1">The sequence shown here is derived from an EMBL/GenBank/DDBJ whole genome shotgun (WGS) entry which is preliminary data.</text>
</comment>
<gene>
    <name evidence="1" type="ORF">TWF788_008217</name>
</gene>
<dbReference type="AlphaFoldDB" id="A0A7C8Q4B5"/>
<dbReference type="SUPFAM" id="SSF52047">
    <property type="entry name" value="RNI-like"/>
    <property type="match status" value="1"/>
</dbReference>
<accession>A0A7C8Q4B5</accession>
<dbReference type="Proteomes" id="UP000479691">
    <property type="component" value="Unassembled WGS sequence"/>
</dbReference>
<protein>
    <submittedName>
        <fullName evidence="1">Uncharacterized protein</fullName>
    </submittedName>
</protein>
<dbReference type="EMBL" id="JAABOE010000005">
    <property type="protein sequence ID" value="KAF3190695.1"/>
    <property type="molecule type" value="Genomic_DNA"/>
</dbReference>
<proteinExistence type="predicted"/>
<dbReference type="InterPro" id="IPR032675">
    <property type="entry name" value="LRR_dom_sf"/>
</dbReference>
<dbReference type="Gene3D" id="3.80.10.10">
    <property type="entry name" value="Ribonuclease Inhibitor"/>
    <property type="match status" value="1"/>
</dbReference>
<evidence type="ECO:0000313" key="2">
    <source>
        <dbReference type="Proteomes" id="UP000479691"/>
    </source>
</evidence>